<dbReference type="InterPro" id="IPR007263">
    <property type="entry name" value="DCC1-like"/>
</dbReference>
<name>A0A244CSN5_PSEDV</name>
<dbReference type="RefSeq" id="WP_086743557.1">
    <property type="nucleotide sequence ID" value="NZ_MWPV01000002.1"/>
</dbReference>
<dbReference type="Proteomes" id="UP000194841">
    <property type="component" value="Unassembled WGS sequence"/>
</dbReference>
<dbReference type="Pfam" id="PF04134">
    <property type="entry name" value="DCC1-like"/>
    <property type="match status" value="1"/>
</dbReference>
<proteinExistence type="predicted"/>
<comment type="caution">
    <text evidence="1">The sequence shown here is derived from an EMBL/GenBank/DDBJ whole genome shotgun (WGS) entry which is preliminary data.</text>
</comment>
<evidence type="ECO:0000313" key="1">
    <source>
        <dbReference type="EMBL" id="OUL58249.1"/>
    </source>
</evidence>
<dbReference type="OrthoDB" id="5294764at2"/>
<dbReference type="InterPro" id="IPR044691">
    <property type="entry name" value="DCC1_Trx"/>
</dbReference>
<evidence type="ECO:0000313" key="2">
    <source>
        <dbReference type="Proteomes" id="UP000194841"/>
    </source>
</evidence>
<dbReference type="GO" id="GO:0015035">
    <property type="term" value="F:protein-disulfide reductase activity"/>
    <property type="evidence" value="ECO:0007669"/>
    <property type="project" value="InterPro"/>
</dbReference>
<dbReference type="PANTHER" id="PTHR34290:SF2">
    <property type="entry name" value="OS04G0668800 PROTEIN"/>
    <property type="match status" value="1"/>
</dbReference>
<reference evidence="1 2" key="1">
    <citation type="submission" date="2017-02" db="EMBL/GenBank/DDBJ databases">
        <title>Pseudoalteromonas ulvae TC14 Genome.</title>
        <authorList>
            <person name="Molmeret M."/>
        </authorList>
    </citation>
    <scope>NUCLEOTIDE SEQUENCE [LARGE SCALE GENOMIC DNA]</scope>
    <source>
        <strain evidence="1">TC14</strain>
    </source>
</reference>
<organism evidence="1 2">
    <name type="scientific">Pseudoalteromonas ulvae</name>
    <dbReference type="NCBI Taxonomy" id="107327"/>
    <lineage>
        <taxon>Bacteria</taxon>
        <taxon>Pseudomonadati</taxon>
        <taxon>Pseudomonadota</taxon>
        <taxon>Gammaproteobacteria</taxon>
        <taxon>Alteromonadales</taxon>
        <taxon>Pseudoalteromonadaceae</taxon>
        <taxon>Pseudoalteromonas</taxon>
    </lineage>
</organism>
<dbReference type="PANTHER" id="PTHR34290">
    <property type="entry name" value="SI:CH73-390P7.2"/>
    <property type="match status" value="1"/>
</dbReference>
<dbReference type="AlphaFoldDB" id="A0A244CSN5"/>
<gene>
    <name evidence="1" type="ORF">B1199_07815</name>
</gene>
<protein>
    <submittedName>
        <fullName evidence="1">Thiol-disulfide oxidoreductase</fullName>
    </submittedName>
</protein>
<sequence length="139" mass="16512">MKQFTIFYDGTCPLCVAEMTKLARYNHQQSLVFADIYQEDFQQRYPHIDPEQANTILHGQWTNEQVILGLDVTVTAWKLVNKHNWLVVLRWPLVRYIADWCYLFFAKHRYRISFLLLGQRRCQSGQCQLPATKSSRKNT</sequence>
<keyword evidence="2" id="KW-1185">Reference proteome</keyword>
<accession>A0A244CSN5</accession>
<dbReference type="EMBL" id="MWPV01000002">
    <property type="protein sequence ID" value="OUL58249.1"/>
    <property type="molecule type" value="Genomic_DNA"/>
</dbReference>